<keyword evidence="1" id="KW-1133">Transmembrane helix</keyword>
<evidence type="ECO:0000256" key="1">
    <source>
        <dbReference type="SAM" id="Phobius"/>
    </source>
</evidence>
<dbReference type="CDD" id="cd06222">
    <property type="entry name" value="RNase_H_like"/>
    <property type="match status" value="1"/>
</dbReference>
<dbReference type="InterPro" id="IPR052929">
    <property type="entry name" value="RNase_H-like_EbsB-rel"/>
</dbReference>
<dbReference type="InterPro" id="IPR044730">
    <property type="entry name" value="RNase_H-like_dom_plant"/>
</dbReference>
<dbReference type="PROSITE" id="PS50174">
    <property type="entry name" value="G_PATCH"/>
    <property type="match status" value="1"/>
</dbReference>
<name>A0A6A6LIR5_HEVBR</name>
<keyword evidence="4" id="KW-1185">Reference proteome</keyword>
<dbReference type="PANTHER" id="PTHR47074:SF11">
    <property type="entry name" value="REVERSE TRANSCRIPTASE-LIKE PROTEIN"/>
    <property type="match status" value="1"/>
</dbReference>
<dbReference type="InterPro" id="IPR036397">
    <property type="entry name" value="RNaseH_sf"/>
</dbReference>
<dbReference type="EMBL" id="JAAGAX010000010">
    <property type="protein sequence ID" value="KAF2301351.1"/>
    <property type="molecule type" value="Genomic_DNA"/>
</dbReference>
<dbReference type="AlphaFoldDB" id="A0A6A6LIR5"/>
<feature type="transmembrane region" description="Helical" evidence="1">
    <location>
        <begin position="192"/>
        <end position="217"/>
    </location>
</feature>
<evidence type="ECO:0000259" key="2">
    <source>
        <dbReference type="PROSITE" id="PS50174"/>
    </source>
</evidence>
<proteinExistence type="predicted"/>
<feature type="domain" description="G-patch" evidence="2">
    <location>
        <begin position="1"/>
        <end position="17"/>
    </location>
</feature>
<dbReference type="GO" id="GO:0004523">
    <property type="term" value="F:RNA-DNA hybrid ribonuclease activity"/>
    <property type="evidence" value="ECO:0007669"/>
    <property type="project" value="InterPro"/>
</dbReference>
<dbReference type="Gene3D" id="3.30.420.10">
    <property type="entry name" value="Ribonuclease H-like superfamily/Ribonuclease H"/>
    <property type="match status" value="1"/>
</dbReference>
<dbReference type="GO" id="GO:0003676">
    <property type="term" value="F:nucleic acid binding"/>
    <property type="evidence" value="ECO:0007669"/>
    <property type="project" value="InterPro"/>
</dbReference>
<comment type="caution">
    <text evidence="3">The sequence shown here is derived from an EMBL/GenBank/DDBJ whole genome shotgun (WGS) entry which is preliminary data.</text>
</comment>
<dbReference type="Proteomes" id="UP000467840">
    <property type="component" value="Chromosome 4"/>
</dbReference>
<evidence type="ECO:0000313" key="3">
    <source>
        <dbReference type="EMBL" id="KAF2301351.1"/>
    </source>
</evidence>
<sequence>MLEAGWRKGQGLGIQSQIRAYSVELEIWGEALRKNFKIKLDDCKNRMKLHRRGKDVVSVKLFEDANIEYQKLLNSQEAFWKQRAKQHWLSGVLDGDSKGAYTVKSGYRKVHVDHFNVDQSSVLVWRRLRKSAIPPKVKNFIWRAILNILPTCCSLSGRRVDVFDVCPMCGGESETAVHVLFNLFMLRIVRTLLLLVYGILMFIPPLTGCPIYILLLWQDAQHLQLIDHASSLLRHQVKWSPPSVGRLKCNFDAATSCLHNRVGTGWIIRGSAGQFLAAGFKTFEGGSNALQAEVLSFKEALNRVKNNNWGAVDFESDSMLLFQSFFNSSTDLSYVGVLIDDYHCFFKELGDSSLSFIRKSANQAAQCCTSVCSMSGSLEWSSTAPSFLEDVLNFDLNYCLNKSILFWLKKFRIDIKNS</sequence>
<dbReference type="Pfam" id="PF13456">
    <property type="entry name" value="RVT_3"/>
    <property type="match status" value="1"/>
</dbReference>
<dbReference type="PANTHER" id="PTHR47074">
    <property type="entry name" value="BNAC02G40300D PROTEIN"/>
    <property type="match status" value="1"/>
</dbReference>
<keyword evidence="1" id="KW-0812">Transmembrane</keyword>
<organism evidence="3 4">
    <name type="scientific">Hevea brasiliensis</name>
    <name type="common">Para rubber tree</name>
    <name type="synonym">Siphonia brasiliensis</name>
    <dbReference type="NCBI Taxonomy" id="3981"/>
    <lineage>
        <taxon>Eukaryota</taxon>
        <taxon>Viridiplantae</taxon>
        <taxon>Streptophyta</taxon>
        <taxon>Embryophyta</taxon>
        <taxon>Tracheophyta</taxon>
        <taxon>Spermatophyta</taxon>
        <taxon>Magnoliopsida</taxon>
        <taxon>eudicotyledons</taxon>
        <taxon>Gunneridae</taxon>
        <taxon>Pentapetalae</taxon>
        <taxon>rosids</taxon>
        <taxon>fabids</taxon>
        <taxon>Malpighiales</taxon>
        <taxon>Euphorbiaceae</taxon>
        <taxon>Crotonoideae</taxon>
        <taxon>Micrandreae</taxon>
        <taxon>Hevea</taxon>
    </lineage>
</organism>
<evidence type="ECO:0000313" key="4">
    <source>
        <dbReference type="Proteomes" id="UP000467840"/>
    </source>
</evidence>
<dbReference type="InterPro" id="IPR000467">
    <property type="entry name" value="G_patch_dom"/>
</dbReference>
<reference evidence="3 4" key="1">
    <citation type="journal article" date="2020" name="Mol. Plant">
        <title>The Chromosome-Based Rubber Tree Genome Provides New Insights into Spurge Genome Evolution and Rubber Biosynthesis.</title>
        <authorList>
            <person name="Liu J."/>
            <person name="Shi C."/>
            <person name="Shi C.C."/>
            <person name="Li W."/>
            <person name="Zhang Q.J."/>
            <person name="Zhang Y."/>
            <person name="Li K."/>
            <person name="Lu H.F."/>
            <person name="Shi C."/>
            <person name="Zhu S.T."/>
            <person name="Xiao Z.Y."/>
            <person name="Nan H."/>
            <person name="Yue Y."/>
            <person name="Zhu X.G."/>
            <person name="Wu Y."/>
            <person name="Hong X.N."/>
            <person name="Fan G.Y."/>
            <person name="Tong Y."/>
            <person name="Zhang D."/>
            <person name="Mao C.L."/>
            <person name="Liu Y.L."/>
            <person name="Hao S.J."/>
            <person name="Liu W.Q."/>
            <person name="Lv M.Q."/>
            <person name="Zhang H.B."/>
            <person name="Liu Y."/>
            <person name="Hu-Tang G.R."/>
            <person name="Wang J.P."/>
            <person name="Wang J.H."/>
            <person name="Sun Y.H."/>
            <person name="Ni S.B."/>
            <person name="Chen W.B."/>
            <person name="Zhang X.C."/>
            <person name="Jiao Y.N."/>
            <person name="Eichler E.E."/>
            <person name="Li G.H."/>
            <person name="Liu X."/>
            <person name="Gao L.Z."/>
        </authorList>
    </citation>
    <scope>NUCLEOTIDE SEQUENCE [LARGE SCALE GENOMIC DNA]</scope>
    <source>
        <strain evidence="4">cv. GT1</strain>
        <tissue evidence="3">Leaf</tissue>
    </source>
</reference>
<dbReference type="InterPro" id="IPR002156">
    <property type="entry name" value="RNaseH_domain"/>
</dbReference>
<gene>
    <name evidence="3" type="ORF">GH714_023179</name>
</gene>
<dbReference type="Pfam" id="PF13966">
    <property type="entry name" value="zf-RVT"/>
    <property type="match status" value="1"/>
</dbReference>
<protein>
    <recommendedName>
        <fullName evidence="2">G-patch domain-containing protein</fullName>
    </recommendedName>
</protein>
<accession>A0A6A6LIR5</accession>
<dbReference type="InterPro" id="IPR026960">
    <property type="entry name" value="RVT-Znf"/>
</dbReference>
<keyword evidence="1" id="KW-0472">Membrane</keyword>